<evidence type="ECO:0000313" key="2">
    <source>
        <dbReference type="Proteomes" id="UP000501690"/>
    </source>
</evidence>
<proteinExistence type="predicted"/>
<dbReference type="AlphaFoldDB" id="A0A4D6MUP5"/>
<dbReference type="EMBL" id="CP039353">
    <property type="protein sequence ID" value="QCE05200.1"/>
    <property type="molecule type" value="Genomic_DNA"/>
</dbReference>
<evidence type="ECO:0000313" key="1">
    <source>
        <dbReference type="EMBL" id="QCE05200.1"/>
    </source>
</evidence>
<reference evidence="1 2" key="1">
    <citation type="submission" date="2019-04" db="EMBL/GenBank/DDBJ databases">
        <title>An improved genome assembly and genetic linkage map for asparagus bean, Vigna unguiculata ssp. sesquipedialis.</title>
        <authorList>
            <person name="Xia Q."/>
            <person name="Zhang R."/>
            <person name="Dong Y."/>
        </authorList>
    </citation>
    <scope>NUCLEOTIDE SEQUENCE [LARGE SCALE GENOMIC DNA]</scope>
    <source>
        <tissue evidence="1">Leaf</tissue>
    </source>
</reference>
<gene>
    <name evidence="1" type="ORF">DEO72_LG9g201</name>
</gene>
<sequence>MEHSIRFLLLQPKLLVTIRNEQFRQHIDFVSVTITFGVIAIVVGNLVFQPPQVTGEVGAAVTVLVEVVGIGRIGQTLKDPCGDCDELRGFGGAPVVVKPEGAGDDLLGHLLLSVVEVVNVVGVVSLEGLQDCSFEFGECTNDAAHVGDYEGVDEALQLHGA</sequence>
<accession>A0A4D6MUP5</accession>
<dbReference type="Proteomes" id="UP000501690">
    <property type="component" value="Linkage Group LG9"/>
</dbReference>
<organism evidence="1 2">
    <name type="scientific">Vigna unguiculata</name>
    <name type="common">Cowpea</name>
    <dbReference type="NCBI Taxonomy" id="3917"/>
    <lineage>
        <taxon>Eukaryota</taxon>
        <taxon>Viridiplantae</taxon>
        <taxon>Streptophyta</taxon>
        <taxon>Embryophyta</taxon>
        <taxon>Tracheophyta</taxon>
        <taxon>Spermatophyta</taxon>
        <taxon>Magnoliopsida</taxon>
        <taxon>eudicotyledons</taxon>
        <taxon>Gunneridae</taxon>
        <taxon>Pentapetalae</taxon>
        <taxon>rosids</taxon>
        <taxon>fabids</taxon>
        <taxon>Fabales</taxon>
        <taxon>Fabaceae</taxon>
        <taxon>Papilionoideae</taxon>
        <taxon>50 kb inversion clade</taxon>
        <taxon>NPAAA clade</taxon>
        <taxon>indigoferoid/millettioid clade</taxon>
        <taxon>Phaseoleae</taxon>
        <taxon>Vigna</taxon>
    </lineage>
</organism>
<keyword evidence="2" id="KW-1185">Reference proteome</keyword>
<name>A0A4D6MUP5_VIGUN</name>
<protein>
    <submittedName>
        <fullName evidence="1">Uncharacterized protein</fullName>
    </submittedName>
</protein>